<dbReference type="Proteomes" id="UP000182409">
    <property type="component" value="Unassembled WGS sequence"/>
</dbReference>
<keyword evidence="3" id="KW-0378">Hydrolase</keyword>
<evidence type="ECO:0000313" key="8">
    <source>
        <dbReference type="Proteomes" id="UP000182409"/>
    </source>
</evidence>
<reference evidence="7 8" key="1">
    <citation type="submission" date="2016-10" db="EMBL/GenBank/DDBJ databases">
        <authorList>
            <person name="de Groot N.N."/>
        </authorList>
    </citation>
    <scope>NUCLEOTIDE SEQUENCE [LARGE SCALE GENOMIC DNA]</scope>
    <source>
        <strain evidence="7 8">AB35.6</strain>
    </source>
</reference>
<comment type="catalytic activity">
    <reaction evidence="1">
        <text>Hydrolyzes the link between N-acetylmuramoyl residues and L-amino acid residues in certain cell-wall glycopeptides.</text>
        <dbReference type="EC" id="3.5.1.28"/>
    </reaction>
</comment>
<evidence type="ECO:0000256" key="5">
    <source>
        <dbReference type="SAM" id="SignalP"/>
    </source>
</evidence>
<protein>
    <recommendedName>
        <fullName evidence="2">N-acetylmuramoyl-L-alanine amidase</fullName>
        <ecNumber evidence="2">3.5.1.28</ecNumber>
    </recommendedName>
</protein>
<name>A0A1H4RM86_9BACT</name>
<gene>
    <name evidence="7" type="ORF">SAMN05443244_3196</name>
</gene>
<dbReference type="CDD" id="cd02696">
    <property type="entry name" value="MurNAc-LAA"/>
    <property type="match status" value="1"/>
</dbReference>
<evidence type="ECO:0000313" key="7">
    <source>
        <dbReference type="EMBL" id="SEC33000.1"/>
    </source>
</evidence>
<evidence type="ECO:0000256" key="2">
    <source>
        <dbReference type="ARBA" id="ARBA00011901"/>
    </source>
</evidence>
<feature type="compositionally biased region" description="Low complexity" evidence="4">
    <location>
        <begin position="263"/>
        <end position="276"/>
    </location>
</feature>
<feature type="domain" description="MurNAc-LAA" evidence="6">
    <location>
        <begin position="39"/>
        <end position="217"/>
    </location>
</feature>
<dbReference type="EMBL" id="FNSD01000001">
    <property type="protein sequence ID" value="SEC33000.1"/>
    <property type="molecule type" value="Genomic_DNA"/>
</dbReference>
<dbReference type="InterPro" id="IPR002508">
    <property type="entry name" value="MurNAc-LAA_cat"/>
</dbReference>
<feature type="chain" id="PRO_5010161930" description="N-acetylmuramoyl-L-alanine amidase" evidence="5">
    <location>
        <begin position="35"/>
        <end position="300"/>
    </location>
</feature>
<evidence type="ECO:0000259" key="6">
    <source>
        <dbReference type="Pfam" id="PF01520"/>
    </source>
</evidence>
<dbReference type="SUPFAM" id="SSF53187">
    <property type="entry name" value="Zn-dependent exopeptidases"/>
    <property type="match status" value="1"/>
</dbReference>
<evidence type="ECO:0000256" key="3">
    <source>
        <dbReference type="ARBA" id="ARBA00022801"/>
    </source>
</evidence>
<evidence type="ECO:0000256" key="4">
    <source>
        <dbReference type="SAM" id="MobiDB-lite"/>
    </source>
</evidence>
<keyword evidence="5" id="KW-0732">Signal</keyword>
<dbReference type="Gene3D" id="3.40.630.40">
    <property type="entry name" value="Zn-dependent exopeptidases"/>
    <property type="match status" value="1"/>
</dbReference>
<dbReference type="GO" id="GO:0030288">
    <property type="term" value="C:outer membrane-bounded periplasmic space"/>
    <property type="evidence" value="ECO:0007669"/>
    <property type="project" value="TreeGrafter"/>
</dbReference>
<dbReference type="GO" id="GO:0009253">
    <property type="term" value="P:peptidoglycan catabolic process"/>
    <property type="evidence" value="ECO:0007669"/>
    <property type="project" value="InterPro"/>
</dbReference>
<feature type="signal peptide" evidence="5">
    <location>
        <begin position="1"/>
        <end position="34"/>
    </location>
</feature>
<accession>A0A1H4RM86</accession>
<proteinExistence type="predicted"/>
<dbReference type="AlphaFoldDB" id="A0A1H4RM86"/>
<dbReference type="EC" id="3.5.1.28" evidence="2"/>
<dbReference type="InterPro" id="IPR050695">
    <property type="entry name" value="N-acetylmuramoyl_amidase_3"/>
</dbReference>
<dbReference type="OrthoDB" id="9806267at2"/>
<dbReference type="PANTHER" id="PTHR30404">
    <property type="entry name" value="N-ACETYLMURAMOYL-L-ALANINE AMIDASE"/>
    <property type="match status" value="1"/>
</dbReference>
<organism evidence="7 8">
    <name type="scientific">Terriglobus roseus</name>
    <dbReference type="NCBI Taxonomy" id="392734"/>
    <lineage>
        <taxon>Bacteria</taxon>
        <taxon>Pseudomonadati</taxon>
        <taxon>Acidobacteriota</taxon>
        <taxon>Terriglobia</taxon>
        <taxon>Terriglobales</taxon>
        <taxon>Acidobacteriaceae</taxon>
        <taxon>Terriglobus</taxon>
    </lineage>
</organism>
<dbReference type="PANTHER" id="PTHR30404:SF0">
    <property type="entry name" value="N-ACETYLMURAMOYL-L-ALANINE AMIDASE AMIC"/>
    <property type="match status" value="1"/>
</dbReference>
<feature type="compositionally biased region" description="Pro residues" evidence="4">
    <location>
        <begin position="277"/>
        <end position="293"/>
    </location>
</feature>
<dbReference type="GO" id="GO:0008745">
    <property type="term" value="F:N-acetylmuramoyl-L-alanine amidase activity"/>
    <property type="evidence" value="ECO:0007669"/>
    <property type="project" value="UniProtKB-EC"/>
</dbReference>
<sequence>MRDRRQPPATRYNHLAVNRLLSPVFFVASVSAFAQQPMVLLDPARGGSETGGRVAERIEEKQVTLQMATRLASLLRARGFDVELTRDADTTVTNDARAALANTTHPIACVLLHASAMGTGVHLYTTSLQQVNPDPSQPALWDAAQAAYAERSRAMAGDLASAFGRSKLPVSSGTTWMRPLDNMQCPAVAVEVSPQKDGTGPDDPTYENKVAEVIAGSMLSWRGRVASMTPAPPPPVPKPVVDAAPKPSGVTSVPAARPAGSGAVAKPLTAPATPAMPAVPKPAVPRPVVPKPSAPVGTNQ</sequence>
<evidence type="ECO:0000256" key="1">
    <source>
        <dbReference type="ARBA" id="ARBA00001561"/>
    </source>
</evidence>
<dbReference type="Pfam" id="PF01520">
    <property type="entry name" value="Amidase_3"/>
    <property type="match status" value="1"/>
</dbReference>
<feature type="region of interest" description="Disordered" evidence="4">
    <location>
        <begin position="225"/>
        <end position="300"/>
    </location>
</feature>